<dbReference type="CDD" id="cd19531">
    <property type="entry name" value="LCL_NRPS-like"/>
    <property type="match status" value="2"/>
</dbReference>
<evidence type="ECO:0000256" key="5">
    <source>
        <dbReference type="ARBA" id="ARBA00023194"/>
    </source>
</evidence>
<dbReference type="InterPro" id="IPR020845">
    <property type="entry name" value="AMP-binding_CS"/>
</dbReference>
<keyword evidence="4" id="KW-0597">Phosphoprotein</keyword>
<protein>
    <submittedName>
        <fullName evidence="7">Amino acid adenylation domain-containing protein</fullName>
    </submittedName>
</protein>
<dbReference type="SUPFAM" id="SSF52777">
    <property type="entry name" value="CoA-dependent acyltransferases"/>
    <property type="match status" value="4"/>
</dbReference>
<keyword evidence="5" id="KW-0045">Antibiotic biosynthesis</keyword>
<dbReference type="SMART" id="SM00823">
    <property type="entry name" value="PKS_PP"/>
    <property type="match status" value="1"/>
</dbReference>
<dbReference type="Gene3D" id="3.40.50.980">
    <property type="match status" value="4"/>
</dbReference>
<dbReference type="InterPro" id="IPR001242">
    <property type="entry name" value="Condensation_dom"/>
</dbReference>
<dbReference type="InterPro" id="IPR020806">
    <property type="entry name" value="PKS_PP-bd"/>
</dbReference>
<dbReference type="SUPFAM" id="SSF56801">
    <property type="entry name" value="Acetyl-CoA synthetase-like"/>
    <property type="match status" value="2"/>
</dbReference>
<dbReference type="CDD" id="cd12117">
    <property type="entry name" value="A_NRPS_Srf_like"/>
    <property type="match status" value="1"/>
</dbReference>
<dbReference type="InterPro" id="IPR023213">
    <property type="entry name" value="CAT-like_dom_sf"/>
</dbReference>
<dbReference type="Gene3D" id="2.30.38.10">
    <property type="entry name" value="Luciferase, Domain 3"/>
    <property type="match status" value="1"/>
</dbReference>
<keyword evidence="8" id="KW-1185">Reference proteome</keyword>
<dbReference type="Gene3D" id="3.30.559.10">
    <property type="entry name" value="Chloramphenicol acetyltransferase-like domain"/>
    <property type="match status" value="2"/>
</dbReference>
<dbReference type="FunFam" id="3.30.559.10:FF:000012">
    <property type="entry name" value="Non-ribosomal peptide synthetase"/>
    <property type="match status" value="2"/>
</dbReference>
<dbReference type="GO" id="GO:0005829">
    <property type="term" value="C:cytosol"/>
    <property type="evidence" value="ECO:0007669"/>
    <property type="project" value="TreeGrafter"/>
</dbReference>
<comment type="similarity">
    <text evidence="2">Belongs to the ATP-dependent AMP-binding enzyme family.</text>
</comment>
<dbReference type="InterPro" id="IPR036736">
    <property type="entry name" value="ACP-like_sf"/>
</dbReference>
<dbReference type="FunFam" id="2.30.38.10:FF:000001">
    <property type="entry name" value="Non-ribosomal peptide synthetase PvdI"/>
    <property type="match status" value="1"/>
</dbReference>
<evidence type="ECO:0000313" key="7">
    <source>
        <dbReference type="EMBL" id="SDX58526.1"/>
    </source>
</evidence>
<dbReference type="InterPro" id="IPR009081">
    <property type="entry name" value="PP-bd_ACP"/>
</dbReference>
<dbReference type="InterPro" id="IPR025110">
    <property type="entry name" value="AMP-bd_C"/>
</dbReference>
<evidence type="ECO:0000256" key="4">
    <source>
        <dbReference type="ARBA" id="ARBA00022553"/>
    </source>
</evidence>
<dbReference type="PROSITE" id="PS50075">
    <property type="entry name" value="CARRIER"/>
    <property type="match status" value="1"/>
</dbReference>
<dbReference type="GO" id="GO:0043041">
    <property type="term" value="P:amino acid activation for nonribosomal peptide biosynthetic process"/>
    <property type="evidence" value="ECO:0007669"/>
    <property type="project" value="TreeGrafter"/>
</dbReference>
<dbReference type="Gene3D" id="3.30.559.30">
    <property type="entry name" value="Nonribosomal peptide synthetase, condensation domain"/>
    <property type="match status" value="2"/>
</dbReference>
<comment type="cofactor">
    <cofactor evidence="1">
        <name>pantetheine 4'-phosphate</name>
        <dbReference type="ChEBI" id="CHEBI:47942"/>
    </cofactor>
</comment>
<dbReference type="EMBL" id="FNNQ01000030">
    <property type="protein sequence ID" value="SDX58526.1"/>
    <property type="molecule type" value="Genomic_DNA"/>
</dbReference>
<evidence type="ECO:0000256" key="2">
    <source>
        <dbReference type="ARBA" id="ARBA00006432"/>
    </source>
</evidence>
<dbReference type="STRING" id="1048340.SAMN05444487_1301"/>
<evidence type="ECO:0000259" key="6">
    <source>
        <dbReference type="PROSITE" id="PS50075"/>
    </source>
</evidence>
<dbReference type="Proteomes" id="UP000198534">
    <property type="component" value="Unassembled WGS sequence"/>
</dbReference>
<dbReference type="OrthoDB" id="9765680at2"/>
<evidence type="ECO:0000313" key="8">
    <source>
        <dbReference type="Proteomes" id="UP000198534"/>
    </source>
</evidence>
<evidence type="ECO:0000256" key="3">
    <source>
        <dbReference type="ARBA" id="ARBA00022450"/>
    </source>
</evidence>
<gene>
    <name evidence="7" type="ORF">SAMN05444487_1301</name>
</gene>
<sequence>MNNNLIERLSTLSPEKRMLLEKQLHKNKKREPSPLSYAQQRLWFMDRFTPNSALYNIPGVWRLRGEWSIESLEKGLNALIERHEVLRTVIREVDGQPVQQIQPFMPRKLPVIHLMDLSIEEREAEMNRLIQEEAESPFDLAQGPLMRAQCIQVDEKEWMFLCTMHHIISDGWSMGVFLEELLTLYKDEAAELPLLPIQYADFAKWQRKWIEEEGLDTQLQYWQEELSGELPVLQWPTNRVRPVAQTYHGAVHQVHFPLHLVEKLKEVSREEGSTLFMTLLAAYQGFLSRYTGQEDILVGSPIANRNHQEIEGLIGFFVNTLVYRADVSGNPTFRELLAQVRQKALKAYEHQDIPFEKIVEAVQPERSNSHSPIFQTSFTLQDTASRKSRDLSGKTMEPVDIHTSVAKFDLTVVMEEKAEGLWIAFEYNTDLFDGATIERMARHFENWLNEVAYHSDKTLGSLNLMAEEEKQQLLVDWNDTTVVYPRALTVHELFEEQAMSRPEAIAVVYEDQELTYRKLNERANQLAHYLQKQGVGAESLVGLCMDRSPDMIVGLLGILKAGGAYVPLDPTYPLDRLTYMIEHTQIRILLTKDKVADHIQNGSIKKIDLDEERLYILAENNCNLNHHINSSHLSYVMFTSGSTGKPKGVCIPHRGVVRLVKETDYIHFTSDDTSLQVASISFDAATFEIWGSLLNGGKLVLFPGSSFSLEELGKVIQDSSITIMCLTTSLFHQVVDFNQKALHGVKQLLVGGDVLSAAHVRKVLQSIPGCRVINGYGPTENTTCTCSYSMTDPDEVSMSIPIGRPIANTSVYILDRNLQPVPVGIPGELYVGGDGLAHGYLYAEQQTAEKFIPHPFSEHPEEKLYKTGDLVRYLPDGNLEFLGRIDNQVKIRGFRIELGEIEGALNEISSIQESVVMVQEYDRGDKRLVAYVVGEGSVAEWKAHLSDQLPSYMVPAYFVVLDAFPLTSNGKIDRKALPIPDGKQVGGQYIAPRTPLEELVVSVWEPILGLENIGAQDSFFELGGHSLLATQVASRLQEAFQIELSIRELFAYPTVEALATRLDELRQGEKATLPPLKPMERTEPVPLSYAQQRLWFIDRFTPNSALYNIPGVWRLKGDWSIEGLEKGLNALIERHEVLRTVIHEVDGQPVQQVPPFMPKELPVINLMHLSFAEREAEMHRLIQEEAELPFDLAQGPLMRAKCIQIDEKEWMFLCTMHHIISDGWSMGVFLEELLTLYKNVLDESPAEKLPPLPIQYADFAQWQRKWMEEEGLDTQLQYWQEELSGELPVLQWPTNRVRPVEQTYRGAVHQVLLPPYLVEKLKEVSREEGSTLFMTLLAAYQGFLSRYTGQDDILVGSPIANRNHQEIEGLIGFFVNTLVYRADVSGNPTFRDLLAQVRQKALKAYEHQDIPFEKIVEAVQPERSTSHSPIFQTLFTLQDTASWKLPYLPGKKMELVDNHVSTAKFDLTVAMVEKAEGLWAAFEYNTDLFDRATIERMARHFENWLHEVAHHSEKALGSLDLMAEEEKQQLLVEWNDTTVAYPQALTIHELFEEQAMSRPEAIAVVYEDQQLTYRELNERASQLAHYLQKQGVGSESLVGLCVDRSPDMVVGLLGILKAGGAYVPLDPTYPEKRLQYIVEDAGIQILVTQAHLQEQEKLQKTVKTIYLDQDQESIARESVLSPKVEVTAQNLAYVIYTSGSTGNPKGVMVEHRNVIRLFQATEPWYQFNEQDTWTLFHSYAFDFSVWELWGALLYGGRLVVVPYWISRSPKD</sequence>
<dbReference type="InterPro" id="IPR010071">
    <property type="entry name" value="AA_adenyl_dom"/>
</dbReference>
<name>A0A1H3CWR9_9BACL</name>
<dbReference type="FunFam" id="1.10.1200.10:FF:000005">
    <property type="entry name" value="Nonribosomal peptide synthetase 1"/>
    <property type="match status" value="1"/>
</dbReference>
<dbReference type="Gene3D" id="1.10.1200.10">
    <property type="entry name" value="ACP-like"/>
    <property type="match status" value="1"/>
</dbReference>
<dbReference type="Gene3D" id="3.30.300.30">
    <property type="match status" value="1"/>
</dbReference>
<dbReference type="Pfam" id="PF00501">
    <property type="entry name" value="AMP-binding"/>
    <property type="match status" value="2"/>
</dbReference>
<dbReference type="PANTHER" id="PTHR45527:SF1">
    <property type="entry name" value="FATTY ACID SYNTHASE"/>
    <property type="match status" value="1"/>
</dbReference>
<keyword evidence="3" id="KW-0596">Phosphopantetheine</keyword>
<dbReference type="PROSITE" id="PS00455">
    <property type="entry name" value="AMP_BINDING"/>
    <property type="match status" value="2"/>
</dbReference>
<dbReference type="GO" id="GO:0003824">
    <property type="term" value="F:catalytic activity"/>
    <property type="evidence" value="ECO:0007669"/>
    <property type="project" value="InterPro"/>
</dbReference>
<organism evidence="7 8">
    <name type="scientific">Marininema mesophilum</name>
    <dbReference type="NCBI Taxonomy" id="1048340"/>
    <lineage>
        <taxon>Bacteria</taxon>
        <taxon>Bacillati</taxon>
        <taxon>Bacillota</taxon>
        <taxon>Bacilli</taxon>
        <taxon>Bacillales</taxon>
        <taxon>Thermoactinomycetaceae</taxon>
        <taxon>Marininema</taxon>
    </lineage>
</organism>
<reference evidence="7 8" key="1">
    <citation type="submission" date="2016-10" db="EMBL/GenBank/DDBJ databases">
        <authorList>
            <person name="de Groot N.N."/>
        </authorList>
    </citation>
    <scope>NUCLEOTIDE SEQUENCE [LARGE SCALE GENOMIC DNA]</scope>
    <source>
        <strain evidence="7 8">DSM 45610</strain>
    </source>
</reference>
<dbReference type="PROSITE" id="PS00012">
    <property type="entry name" value="PHOSPHOPANTETHEINE"/>
    <property type="match status" value="1"/>
</dbReference>
<dbReference type="InterPro" id="IPR000873">
    <property type="entry name" value="AMP-dep_synth/lig_dom"/>
</dbReference>
<dbReference type="InterPro" id="IPR006162">
    <property type="entry name" value="Ppantetheine_attach_site"/>
</dbReference>
<feature type="domain" description="Carrier" evidence="6">
    <location>
        <begin position="991"/>
        <end position="1066"/>
    </location>
</feature>
<dbReference type="GO" id="GO:0031177">
    <property type="term" value="F:phosphopantetheine binding"/>
    <property type="evidence" value="ECO:0007669"/>
    <property type="project" value="InterPro"/>
</dbReference>
<dbReference type="SUPFAM" id="SSF47336">
    <property type="entry name" value="ACP-like"/>
    <property type="match status" value="1"/>
</dbReference>
<dbReference type="Pfam" id="PF00550">
    <property type="entry name" value="PP-binding"/>
    <property type="match status" value="1"/>
</dbReference>
<accession>A0A1H3CWR9</accession>
<dbReference type="GO" id="GO:0017000">
    <property type="term" value="P:antibiotic biosynthetic process"/>
    <property type="evidence" value="ECO:0007669"/>
    <property type="project" value="UniProtKB-KW"/>
</dbReference>
<dbReference type="GO" id="GO:0008610">
    <property type="term" value="P:lipid biosynthetic process"/>
    <property type="evidence" value="ECO:0007669"/>
    <property type="project" value="UniProtKB-ARBA"/>
</dbReference>
<evidence type="ECO:0000256" key="1">
    <source>
        <dbReference type="ARBA" id="ARBA00001957"/>
    </source>
</evidence>
<feature type="non-terminal residue" evidence="7">
    <location>
        <position position="1771"/>
    </location>
</feature>
<proteinExistence type="inferred from homology"/>
<dbReference type="FunFam" id="3.40.50.980:FF:000001">
    <property type="entry name" value="Non-ribosomal peptide synthetase"/>
    <property type="match status" value="2"/>
</dbReference>
<dbReference type="FunFam" id="3.30.300.30:FF:000010">
    <property type="entry name" value="Enterobactin synthetase component F"/>
    <property type="match status" value="1"/>
</dbReference>
<dbReference type="Pfam" id="PF13193">
    <property type="entry name" value="AMP-binding_C"/>
    <property type="match status" value="1"/>
</dbReference>
<dbReference type="Pfam" id="PF00668">
    <property type="entry name" value="Condensation"/>
    <property type="match status" value="2"/>
</dbReference>
<dbReference type="InterPro" id="IPR045851">
    <property type="entry name" value="AMP-bd_C_sf"/>
</dbReference>
<dbReference type="PANTHER" id="PTHR45527">
    <property type="entry name" value="NONRIBOSOMAL PEPTIDE SYNTHETASE"/>
    <property type="match status" value="1"/>
</dbReference>
<dbReference type="FunFam" id="3.40.50.12780:FF:000012">
    <property type="entry name" value="Non-ribosomal peptide synthetase"/>
    <property type="match status" value="1"/>
</dbReference>
<dbReference type="GO" id="GO:0044550">
    <property type="term" value="P:secondary metabolite biosynthetic process"/>
    <property type="evidence" value="ECO:0007669"/>
    <property type="project" value="UniProtKB-ARBA"/>
</dbReference>
<dbReference type="NCBIfam" id="TIGR01733">
    <property type="entry name" value="AA-adenyl-dom"/>
    <property type="match status" value="1"/>
</dbReference>